<name>A0A6P7GEQ2_DIAVI</name>
<dbReference type="AlphaFoldDB" id="A0A6P7GEQ2"/>
<evidence type="ECO:0000313" key="3">
    <source>
        <dbReference type="RefSeq" id="XP_028148074.1"/>
    </source>
</evidence>
<dbReference type="RefSeq" id="XP_028148074.1">
    <property type="nucleotide sequence ID" value="XM_028292273.1"/>
</dbReference>
<proteinExistence type="predicted"/>
<feature type="transmembrane region" description="Helical" evidence="2">
    <location>
        <begin position="32"/>
        <end position="55"/>
    </location>
</feature>
<gene>
    <name evidence="3" type="primary">LOC114341470</name>
</gene>
<feature type="region of interest" description="Disordered" evidence="1">
    <location>
        <begin position="136"/>
        <end position="190"/>
    </location>
</feature>
<protein>
    <submittedName>
        <fullName evidence="3">Uncharacterized protein LOC114341470</fullName>
    </submittedName>
</protein>
<dbReference type="PANTHER" id="PTHR34929:SF1">
    <property type="entry name" value="INAF MOTIF CONTAINING 2"/>
    <property type="match status" value="1"/>
</dbReference>
<keyword evidence="2" id="KW-1133">Transmembrane helix</keyword>
<dbReference type="InterPro" id="IPR029162">
    <property type="entry name" value="InaF-motif"/>
</dbReference>
<accession>A0A6P7GEQ2</accession>
<organism evidence="3">
    <name type="scientific">Diabrotica virgifera virgifera</name>
    <name type="common">western corn rootworm</name>
    <dbReference type="NCBI Taxonomy" id="50390"/>
    <lineage>
        <taxon>Eukaryota</taxon>
        <taxon>Metazoa</taxon>
        <taxon>Ecdysozoa</taxon>
        <taxon>Arthropoda</taxon>
        <taxon>Hexapoda</taxon>
        <taxon>Insecta</taxon>
        <taxon>Pterygota</taxon>
        <taxon>Neoptera</taxon>
        <taxon>Endopterygota</taxon>
        <taxon>Coleoptera</taxon>
        <taxon>Polyphaga</taxon>
        <taxon>Cucujiformia</taxon>
        <taxon>Chrysomeloidea</taxon>
        <taxon>Chrysomelidae</taxon>
        <taxon>Galerucinae</taxon>
        <taxon>Diabroticina</taxon>
        <taxon>Diabroticites</taxon>
        <taxon>Diabrotica</taxon>
    </lineage>
</organism>
<evidence type="ECO:0000256" key="2">
    <source>
        <dbReference type="SAM" id="Phobius"/>
    </source>
</evidence>
<reference evidence="3" key="1">
    <citation type="submission" date="2025-08" db="UniProtKB">
        <authorList>
            <consortium name="RefSeq"/>
        </authorList>
    </citation>
    <scope>IDENTIFICATION</scope>
    <source>
        <tissue evidence="3">Whole insect</tissue>
    </source>
</reference>
<keyword evidence="2" id="KW-0812">Transmembrane</keyword>
<dbReference type="InParanoid" id="A0A6P7GEQ2"/>
<feature type="region of interest" description="Disordered" evidence="1">
    <location>
        <begin position="1"/>
        <end position="20"/>
    </location>
</feature>
<dbReference type="PANTHER" id="PTHR34929">
    <property type="entry name" value="ZGC:153157"/>
    <property type="match status" value="1"/>
</dbReference>
<feature type="compositionally biased region" description="Low complexity" evidence="1">
    <location>
        <begin position="147"/>
        <end position="157"/>
    </location>
</feature>
<keyword evidence="2" id="KW-0472">Membrane</keyword>
<dbReference type="Pfam" id="PF15018">
    <property type="entry name" value="InaF-motif"/>
    <property type="match status" value="1"/>
</dbReference>
<feature type="compositionally biased region" description="Basic and acidic residues" evidence="1">
    <location>
        <begin position="11"/>
        <end position="20"/>
    </location>
</feature>
<evidence type="ECO:0000256" key="1">
    <source>
        <dbReference type="SAM" id="MobiDB-lite"/>
    </source>
</evidence>
<sequence>MGTEDINTDTTDSRNSKDAFFDPKPKPKMIRVLTVLAYVLSVSMAAIFLSIYYIFMWNGEPHLGAHKSVSLNFSSIGESDNRLNVSLHLDTVPQALERKAVAEIVNDTRKINLMDFHVKGEEEENESSDIMNEEFNTKQEEGENESSDITSKSIDIDLQQQFPAVDPEMRLPSPTTTSEDNTTNWQEDYNDKLDSLEELRKSSPLIKKLWDREEDNY</sequence>
<feature type="compositionally biased region" description="Polar residues" evidence="1">
    <location>
        <begin position="173"/>
        <end position="187"/>
    </location>
</feature>